<comment type="caution">
    <text evidence="2">The sequence shown here is derived from an EMBL/GenBank/DDBJ whole genome shotgun (WGS) entry which is preliminary data.</text>
</comment>
<evidence type="ECO:0000313" key="3">
    <source>
        <dbReference type="Proteomes" id="UP000324222"/>
    </source>
</evidence>
<proteinExistence type="predicted"/>
<dbReference type="Proteomes" id="UP000324222">
    <property type="component" value="Unassembled WGS sequence"/>
</dbReference>
<accession>A0A5B7D6P9</accession>
<sequence length="107" mass="11474">MAGLNLSWTPAGPTRPPCRSLSTLQVHCAESETALRCLICDGASCPIRYYKVHIRRGQMYVAVPENLSSGADTPPLPTTTRLPRATGNTQVNEPAACWKEAVHGGQA</sequence>
<organism evidence="2 3">
    <name type="scientific">Portunus trituberculatus</name>
    <name type="common">Swimming crab</name>
    <name type="synonym">Neptunus trituberculatus</name>
    <dbReference type="NCBI Taxonomy" id="210409"/>
    <lineage>
        <taxon>Eukaryota</taxon>
        <taxon>Metazoa</taxon>
        <taxon>Ecdysozoa</taxon>
        <taxon>Arthropoda</taxon>
        <taxon>Crustacea</taxon>
        <taxon>Multicrustacea</taxon>
        <taxon>Malacostraca</taxon>
        <taxon>Eumalacostraca</taxon>
        <taxon>Eucarida</taxon>
        <taxon>Decapoda</taxon>
        <taxon>Pleocyemata</taxon>
        <taxon>Brachyura</taxon>
        <taxon>Eubrachyura</taxon>
        <taxon>Portunoidea</taxon>
        <taxon>Portunidae</taxon>
        <taxon>Portuninae</taxon>
        <taxon>Portunus</taxon>
    </lineage>
</organism>
<feature type="region of interest" description="Disordered" evidence="1">
    <location>
        <begin position="66"/>
        <end position="89"/>
    </location>
</feature>
<protein>
    <submittedName>
        <fullName evidence="2">Uncharacterized protein</fullName>
    </submittedName>
</protein>
<reference evidence="2 3" key="1">
    <citation type="submission" date="2019-05" db="EMBL/GenBank/DDBJ databases">
        <title>Another draft genome of Portunus trituberculatus and its Hox gene families provides insights of decapod evolution.</title>
        <authorList>
            <person name="Jeong J.-H."/>
            <person name="Song I."/>
            <person name="Kim S."/>
            <person name="Choi T."/>
            <person name="Kim D."/>
            <person name="Ryu S."/>
            <person name="Kim W."/>
        </authorList>
    </citation>
    <scope>NUCLEOTIDE SEQUENCE [LARGE SCALE GENOMIC DNA]</scope>
    <source>
        <tissue evidence="2">Muscle</tissue>
    </source>
</reference>
<dbReference type="AlphaFoldDB" id="A0A5B7D6P9"/>
<name>A0A5B7D6P9_PORTR</name>
<keyword evidence="3" id="KW-1185">Reference proteome</keyword>
<gene>
    <name evidence="2" type="ORF">E2C01_009803</name>
</gene>
<evidence type="ECO:0000313" key="2">
    <source>
        <dbReference type="EMBL" id="MPC16961.1"/>
    </source>
</evidence>
<evidence type="ECO:0000256" key="1">
    <source>
        <dbReference type="SAM" id="MobiDB-lite"/>
    </source>
</evidence>
<dbReference type="EMBL" id="VSRR010000551">
    <property type="protein sequence ID" value="MPC16961.1"/>
    <property type="molecule type" value="Genomic_DNA"/>
</dbReference>